<sequence length="122" mass="13396">MSDEAVGYSVEVTGLSPEATEKDVLDFFAFSGNILHLQIIRSGEYACTAYVTFKDAYSQETACLLSVNNLDTVCCFLDCQDTRLEPRKTQKPKVDLRSSTSDAQSASQKPTKSSLFVGHSLK</sequence>
<reference evidence="5" key="1">
    <citation type="submission" date="2013-01" db="EMBL/GenBank/DDBJ databases">
        <title>Draft Genome Sequence of a Mulberry Tree, Morus notabilis C.K. Schneid.</title>
        <authorList>
            <person name="He N."/>
            <person name="Zhao S."/>
        </authorList>
    </citation>
    <scope>NUCLEOTIDE SEQUENCE</scope>
</reference>
<dbReference type="PROSITE" id="PS50102">
    <property type="entry name" value="RRM"/>
    <property type="match status" value="1"/>
</dbReference>
<dbReference type="AlphaFoldDB" id="W9RQ00"/>
<proteinExistence type="predicted"/>
<organism evidence="4 5">
    <name type="scientific">Morus notabilis</name>
    <dbReference type="NCBI Taxonomy" id="981085"/>
    <lineage>
        <taxon>Eukaryota</taxon>
        <taxon>Viridiplantae</taxon>
        <taxon>Streptophyta</taxon>
        <taxon>Embryophyta</taxon>
        <taxon>Tracheophyta</taxon>
        <taxon>Spermatophyta</taxon>
        <taxon>Magnoliopsida</taxon>
        <taxon>eudicotyledons</taxon>
        <taxon>Gunneridae</taxon>
        <taxon>Pentapetalae</taxon>
        <taxon>rosids</taxon>
        <taxon>fabids</taxon>
        <taxon>Rosales</taxon>
        <taxon>Moraceae</taxon>
        <taxon>Moreae</taxon>
        <taxon>Morus</taxon>
    </lineage>
</organism>
<dbReference type="Proteomes" id="UP000030645">
    <property type="component" value="Unassembled WGS sequence"/>
</dbReference>
<gene>
    <name evidence="4" type="ORF">L484_021125</name>
</gene>
<dbReference type="Gene3D" id="3.30.70.330">
    <property type="match status" value="1"/>
</dbReference>
<keyword evidence="5" id="KW-1185">Reference proteome</keyword>
<name>W9RQ00_9ROSA</name>
<dbReference type="GO" id="GO:0003723">
    <property type="term" value="F:RNA binding"/>
    <property type="evidence" value="ECO:0007669"/>
    <property type="project" value="UniProtKB-UniRule"/>
</dbReference>
<evidence type="ECO:0000313" key="4">
    <source>
        <dbReference type="EMBL" id="EXB63852.1"/>
    </source>
</evidence>
<feature type="compositionally biased region" description="Basic and acidic residues" evidence="2">
    <location>
        <begin position="87"/>
        <end position="96"/>
    </location>
</feature>
<dbReference type="STRING" id="981085.W9RQ00"/>
<evidence type="ECO:0000256" key="1">
    <source>
        <dbReference type="PROSITE-ProRule" id="PRU00176"/>
    </source>
</evidence>
<dbReference type="InterPro" id="IPR000504">
    <property type="entry name" value="RRM_dom"/>
</dbReference>
<protein>
    <recommendedName>
        <fullName evidence="3">RRM domain-containing protein</fullName>
    </recommendedName>
</protein>
<feature type="domain" description="RRM" evidence="3">
    <location>
        <begin position="8"/>
        <end position="89"/>
    </location>
</feature>
<dbReference type="SUPFAM" id="SSF54928">
    <property type="entry name" value="RNA-binding domain, RBD"/>
    <property type="match status" value="1"/>
</dbReference>
<feature type="region of interest" description="Disordered" evidence="2">
    <location>
        <begin position="87"/>
        <end position="122"/>
    </location>
</feature>
<evidence type="ECO:0000256" key="2">
    <source>
        <dbReference type="SAM" id="MobiDB-lite"/>
    </source>
</evidence>
<dbReference type="InterPro" id="IPR035979">
    <property type="entry name" value="RBD_domain_sf"/>
</dbReference>
<dbReference type="EMBL" id="KE344492">
    <property type="protein sequence ID" value="EXB63852.1"/>
    <property type="molecule type" value="Genomic_DNA"/>
</dbReference>
<accession>W9RQ00</accession>
<feature type="compositionally biased region" description="Polar residues" evidence="2">
    <location>
        <begin position="97"/>
        <end position="114"/>
    </location>
</feature>
<keyword evidence="1" id="KW-0694">RNA-binding</keyword>
<evidence type="ECO:0000313" key="5">
    <source>
        <dbReference type="Proteomes" id="UP000030645"/>
    </source>
</evidence>
<dbReference type="PANTHER" id="PTHR32343">
    <property type="entry name" value="SERINE/ARGININE-RICH SPLICING FACTOR"/>
    <property type="match status" value="1"/>
</dbReference>
<dbReference type="PANTHER" id="PTHR32343:SF26">
    <property type="entry name" value="RNA-BINDING (RRM_RBD_RNP MOTIFS) FAMILY PROTEIN"/>
    <property type="match status" value="1"/>
</dbReference>
<evidence type="ECO:0000259" key="3">
    <source>
        <dbReference type="PROSITE" id="PS50102"/>
    </source>
</evidence>
<dbReference type="InterPro" id="IPR012677">
    <property type="entry name" value="Nucleotide-bd_a/b_plait_sf"/>
</dbReference>
<dbReference type="Pfam" id="PF00076">
    <property type="entry name" value="RRM_1"/>
    <property type="match status" value="1"/>
</dbReference>